<accession>A0A812ULZ7</accession>
<keyword evidence="2" id="KW-1185">Reference proteome</keyword>
<organism evidence="1 2">
    <name type="scientific">Symbiodinium natans</name>
    <dbReference type="NCBI Taxonomy" id="878477"/>
    <lineage>
        <taxon>Eukaryota</taxon>
        <taxon>Sar</taxon>
        <taxon>Alveolata</taxon>
        <taxon>Dinophyceae</taxon>
        <taxon>Suessiales</taxon>
        <taxon>Symbiodiniaceae</taxon>
        <taxon>Symbiodinium</taxon>
    </lineage>
</organism>
<dbReference type="Proteomes" id="UP000604046">
    <property type="component" value="Unassembled WGS sequence"/>
</dbReference>
<dbReference type="OrthoDB" id="439330at2759"/>
<name>A0A812ULZ7_9DINO</name>
<gene>
    <name evidence="1" type="ORF">SNAT2548_LOCUS32425</name>
</gene>
<evidence type="ECO:0000313" key="2">
    <source>
        <dbReference type="Proteomes" id="UP000604046"/>
    </source>
</evidence>
<reference evidence="1" key="1">
    <citation type="submission" date="2021-02" db="EMBL/GenBank/DDBJ databases">
        <authorList>
            <person name="Dougan E. K."/>
            <person name="Rhodes N."/>
            <person name="Thang M."/>
            <person name="Chan C."/>
        </authorList>
    </citation>
    <scope>NUCLEOTIDE SEQUENCE</scope>
</reference>
<dbReference type="AlphaFoldDB" id="A0A812ULZ7"/>
<sequence>MGRFQHKSSAGAWSLCASSQMLYLHVDIMNFLSSCQFRSFADFQDEATQMRRSWTHYSVEAMLLFQLQDYYVLKRFRRKCEMWQRLDQIIKTARAYGTAHATAVRALALAWKSYASLGCLKLQYDETIYKQGLEALFELLELSDQTSLSNVVCAEVKMAIGFWNEKYQAWPGTWDQAEKFLLQTLTHYARCGFVEELANDGIKLCRIQVQKHVPDGIAAFYEVRVVEAQMRMNRHLQTVHRQGLQRFSERSSIRCLGTLIELCEPRPAKETDGLGLLVVAQIAPAAMLWHCYIAHPRFRDGPREDQLADEFSQARMMRSVGCRIMFFLHRSDLHNLEPFMWYAPSLHKFETFSVSACK</sequence>
<comment type="caution">
    <text evidence="1">The sequence shown here is derived from an EMBL/GenBank/DDBJ whole genome shotgun (WGS) entry which is preliminary data.</text>
</comment>
<proteinExistence type="predicted"/>
<evidence type="ECO:0000313" key="1">
    <source>
        <dbReference type="EMBL" id="CAE7569967.1"/>
    </source>
</evidence>
<protein>
    <submittedName>
        <fullName evidence="1">Uncharacterized protein</fullName>
    </submittedName>
</protein>
<dbReference type="EMBL" id="CAJNDS010002710">
    <property type="protein sequence ID" value="CAE7569967.1"/>
    <property type="molecule type" value="Genomic_DNA"/>
</dbReference>